<protein>
    <recommendedName>
        <fullName evidence="3">Aminoglycoside phosphotransferase domain-containing protein</fullName>
    </recommendedName>
</protein>
<dbReference type="AlphaFoldDB" id="A0A9X2VV44"/>
<dbReference type="RefSeq" id="WP_259628372.1">
    <property type="nucleotide sequence ID" value="NZ_JANYMP010000027.1"/>
</dbReference>
<dbReference type="Proteomes" id="UP001141259">
    <property type="component" value="Unassembled WGS sequence"/>
</dbReference>
<dbReference type="InterPro" id="IPR011009">
    <property type="entry name" value="Kinase-like_dom_sf"/>
</dbReference>
<sequence length="285" mass="31345">MKKYGWSELPDSIRQAVRTHIGDIADVQPTTTGQSCNFSATVRRGSREPVFVKAVVGVSPAMRWLRNEAEAAGLAPGIAPAVLFADDIDDWLIVGFEHLTGRPAKLGPGSTDLPLIASTLARISAVTAPTLRPLTLRWASSWWPRLAEERPDTLGAWNLDLLSHWERQAPERVSGDTLVHSDLHADQFIITDTESVHVIDWGLPAAGAAWVDPALLVIRLIDAGHSPGEAETWARQHTRWADASEDDITAFAVYVAGLWTYKAAATDEIARMARRYADWRLSTTR</sequence>
<proteinExistence type="predicted"/>
<evidence type="ECO:0000313" key="1">
    <source>
        <dbReference type="EMBL" id="MCS7482907.1"/>
    </source>
</evidence>
<dbReference type="EMBL" id="JANYMP010000027">
    <property type="protein sequence ID" value="MCS7482907.1"/>
    <property type="molecule type" value="Genomic_DNA"/>
</dbReference>
<evidence type="ECO:0000313" key="2">
    <source>
        <dbReference type="Proteomes" id="UP001141259"/>
    </source>
</evidence>
<name>A0A9X2VV44_9PSEU</name>
<dbReference type="Gene3D" id="3.90.1200.10">
    <property type="match status" value="1"/>
</dbReference>
<organism evidence="1 2">
    <name type="scientific">Umezawaea endophytica</name>
    <dbReference type="NCBI Taxonomy" id="1654476"/>
    <lineage>
        <taxon>Bacteria</taxon>
        <taxon>Bacillati</taxon>
        <taxon>Actinomycetota</taxon>
        <taxon>Actinomycetes</taxon>
        <taxon>Pseudonocardiales</taxon>
        <taxon>Pseudonocardiaceae</taxon>
        <taxon>Umezawaea</taxon>
    </lineage>
</organism>
<evidence type="ECO:0008006" key="3">
    <source>
        <dbReference type="Google" id="ProtNLM"/>
    </source>
</evidence>
<comment type="caution">
    <text evidence="1">The sequence shown here is derived from an EMBL/GenBank/DDBJ whole genome shotgun (WGS) entry which is preliminary data.</text>
</comment>
<accession>A0A9X2VV44</accession>
<keyword evidence="2" id="KW-1185">Reference proteome</keyword>
<gene>
    <name evidence="1" type="ORF">NZH93_39180</name>
</gene>
<dbReference type="SUPFAM" id="SSF56112">
    <property type="entry name" value="Protein kinase-like (PK-like)"/>
    <property type="match status" value="1"/>
</dbReference>
<reference evidence="1" key="1">
    <citation type="submission" date="2022-08" db="EMBL/GenBank/DDBJ databases">
        <authorList>
            <person name="Tistechok S."/>
            <person name="Samborskyy M."/>
            <person name="Roman I."/>
        </authorList>
    </citation>
    <scope>NUCLEOTIDE SEQUENCE</scope>
    <source>
        <strain evidence="1">DSM 103496</strain>
    </source>
</reference>